<keyword evidence="2" id="KW-1185">Reference proteome</keyword>
<name>A0A5B9NG58_9CAUD</name>
<evidence type="ECO:0000313" key="2">
    <source>
        <dbReference type="Proteomes" id="UP000323138"/>
    </source>
</evidence>
<organism evidence="1 2">
    <name type="scientific">Klebsiella phage vB_KpnS_Alina</name>
    <dbReference type="NCBI Taxonomy" id="2591370"/>
    <lineage>
        <taxon>Viruses</taxon>
        <taxon>Duplodnaviria</taxon>
        <taxon>Heunggongvirae</taxon>
        <taxon>Uroviricota</taxon>
        <taxon>Caudoviricetes</taxon>
        <taxon>Drexlerviridae</taxon>
        <taxon>Webervirus</taxon>
        <taxon>Webervirus alina</taxon>
    </lineage>
</organism>
<proteinExistence type="predicted"/>
<evidence type="ECO:0000313" key="1">
    <source>
        <dbReference type="EMBL" id="QEG13028.1"/>
    </source>
</evidence>
<gene>
    <name evidence="1" type="ORF">ALINA_75</name>
</gene>
<accession>A0A5B9NG58</accession>
<reference evidence="1 2" key="1">
    <citation type="submission" date="2019-04" db="EMBL/GenBank/DDBJ databases">
        <authorList>
            <person name="Sirrine M.R."/>
            <person name="Thurgood T.L."/>
            <person name="Sharma R."/>
            <person name="Arens D.K."/>
            <person name="Kruger J.L."/>
            <person name="Thompson D.W."/>
            <person name="Grose J.H."/>
        </authorList>
    </citation>
    <scope>NUCLEOTIDE SEQUENCE [LARGE SCALE GENOMIC DNA]</scope>
</reference>
<dbReference type="Proteomes" id="UP000323138">
    <property type="component" value="Segment"/>
</dbReference>
<sequence>MALLKRNKPIRSYTMNDHIIDLLSMLAEDTVAIIELEDGTELQIEVPSVRFCVSGGEHSERSTETDLDYATHLLCLNAIEEIR</sequence>
<dbReference type="EMBL" id="MN013083">
    <property type="protein sequence ID" value="QEG13028.1"/>
    <property type="molecule type" value="Genomic_DNA"/>
</dbReference>
<protein>
    <submittedName>
        <fullName evidence="1">Uncharacterized protein</fullName>
    </submittedName>
</protein>